<gene>
    <name evidence="3" type="ORF">V1286_007634</name>
</gene>
<dbReference type="SUPFAM" id="SSF52540">
    <property type="entry name" value="P-loop containing nucleoside triphosphate hydrolases"/>
    <property type="match status" value="1"/>
</dbReference>
<dbReference type="EMBL" id="JAZHRV010000001">
    <property type="protein sequence ID" value="MEH2560105.1"/>
    <property type="molecule type" value="Genomic_DNA"/>
</dbReference>
<dbReference type="Gene3D" id="3.40.50.300">
    <property type="entry name" value="P-loop containing nucleotide triphosphate hydrolases"/>
    <property type="match status" value="1"/>
</dbReference>
<dbReference type="GO" id="GO:0004252">
    <property type="term" value="F:serine-type endopeptidase activity"/>
    <property type="evidence" value="ECO:0007669"/>
    <property type="project" value="UniProtKB-EC"/>
</dbReference>
<dbReference type="SMART" id="SM00382">
    <property type="entry name" value="AAA"/>
    <property type="match status" value="1"/>
</dbReference>
<dbReference type="Proteomes" id="UP001364224">
    <property type="component" value="Unassembled WGS sequence"/>
</dbReference>
<keyword evidence="4" id="KW-1185">Reference proteome</keyword>
<dbReference type="InterPro" id="IPR003593">
    <property type="entry name" value="AAA+_ATPase"/>
</dbReference>
<dbReference type="PANTHER" id="PTHR43718:SF2">
    <property type="entry name" value="LON PROTEASE HOMOLOG, MITOCHONDRIAL"/>
    <property type="match status" value="1"/>
</dbReference>
<organism evidence="3 4">
    <name type="scientific">Bradyrhizobium algeriense</name>
    <dbReference type="NCBI Taxonomy" id="634784"/>
    <lineage>
        <taxon>Bacteria</taxon>
        <taxon>Pseudomonadati</taxon>
        <taxon>Pseudomonadota</taxon>
        <taxon>Alphaproteobacteria</taxon>
        <taxon>Hyphomicrobiales</taxon>
        <taxon>Nitrobacteraceae</taxon>
        <taxon>Bradyrhizobium</taxon>
    </lineage>
</organism>
<name>A0ABU8BNP7_9BRAD</name>
<evidence type="ECO:0000259" key="2">
    <source>
        <dbReference type="SMART" id="SM00382"/>
    </source>
</evidence>
<keyword evidence="3" id="KW-0645">Protease</keyword>
<dbReference type="RefSeq" id="WP_334488932.1">
    <property type="nucleotide sequence ID" value="NZ_JAZHRV010000001.1"/>
</dbReference>
<feature type="domain" description="AAA+ ATPase" evidence="2">
    <location>
        <begin position="253"/>
        <end position="400"/>
    </location>
</feature>
<evidence type="ECO:0000256" key="1">
    <source>
        <dbReference type="SAM" id="MobiDB-lite"/>
    </source>
</evidence>
<dbReference type="InterPro" id="IPR027065">
    <property type="entry name" value="Lon_Prtase"/>
</dbReference>
<proteinExistence type="predicted"/>
<feature type="region of interest" description="Disordered" evidence="1">
    <location>
        <begin position="156"/>
        <end position="180"/>
    </location>
</feature>
<evidence type="ECO:0000313" key="3">
    <source>
        <dbReference type="EMBL" id="MEH2560105.1"/>
    </source>
</evidence>
<protein>
    <submittedName>
        <fullName evidence="3">ATP-dependent Lon protease</fullName>
        <ecNumber evidence="3">3.4.21.53</ecNumber>
    </submittedName>
</protein>
<accession>A0ABU8BNP7</accession>
<dbReference type="GO" id="GO:0006508">
    <property type="term" value="P:proteolysis"/>
    <property type="evidence" value="ECO:0007669"/>
    <property type="project" value="UniProtKB-KW"/>
</dbReference>
<dbReference type="InterPro" id="IPR027417">
    <property type="entry name" value="P-loop_NTPase"/>
</dbReference>
<dbReference type="PANTHER" id="PTHR43718">
    <property type="entry name" value="LON PROTEASE"/>
    <property type="match status" value="1"/>
</dbReference>
<reference evidence="3 4" key="1">
    <citation type="submission" date="2024-02" db="EMBL/GenBank/DDBJ databases">
        <title>Adaptive strategies in a cosmopolitan and abundant soil bacterium.</title>
        <authorList>
            <person name="Carini P."/>
        </authorList>
    </citation>
    <scope>NUCLEOTIDE SEQUENCE [LARGE SCALE GENOMIC DNA]</scope>
    <source>
        <strain evidence="3 4">AZCC 1608</strain>
    </source>
</reference>
<dbReference type="InterPro" id="IPR003959">
    <property type="entry name" value="ATPase_AAA_core"/>
</dbReference>
<keyword evidence="3" id="KW-0378">Hydrolase</keyword>
<comment type="caution">
    <text evidence="3">The sequence shown here is derived from an EMBL/GenBank/DDBJ whole genome shotgun (WGS) entry which is preliminary data.</text>
</comment>
<evidence type="ECO:0000313" key="4">
    <source>
        <dbReference type="Proteomes" id="UP001364224"/>
    </source>
</evidence>
<feature type="compositionally biased region" description="Basic and acidic residues" evidence="1">
    <location>
        <begin position="165"/>
        <end position="179"/>
    </location>
</feature>
<dbReference type="Pfam" id="PF00004">
    <property type="entry name" value="AAA"/>
    <property type="match status" value="1"/>
</dbReference>
<sequence length="468" mass="51530">MADSAATQLSSTPLPVELLWQRGWPLAAQVFWSRIAGIAGVPRDDLAAHFWSEDKDRCKQASRSFADLLFAAGHGEEALAALMLAADPAVPQSFEIVLPQLAYAIEHFWDWPVASITRDHALQRLFVWWRAARGDFAEDDRSIFLIIRMEMLEQTDSSEGLPTSARERTTRNENERSRNDALQAPGLVVMAKGKATKLTNDHSEFRNLIDAHLPLVIARDLTVVRATLIAEYPHATTAVDLILRPLREGEPVRPAPVLLLGPAGSGKSRLVRRTAELLGLPVYRYDGSSASDNMFGGSPRAWGNSTPSAPARAVNQTRVANCVVMVDELEKAGTASRNGRLWNALLPFLERETSCRYRDVSLDCELDLSWISHMATANSVEGLPDPLKDRYRIIRVPAPTLKHLAQLAAGVLKEIAIEAGETGFVQPLANDELAVIARAWEQAGLSLRNLQKIIAATLEVRNATAVRH</sequence>
<dbReference type="EC" id="3.4.21.53" evidence="3"/>